<keyword evidence="2" id="KW-0813">Transport</keyword>
<dbReference type="GO" id="GO:0005886">
    <property type="term" value="C:plasma membrane"/>
    <property type="evidence" value="ECO:0007669"/>
    <property type="project" value="TreeGrafter"/>
</dbReference>
<comment type="subcellular location">
    <subcellularLocation>
        <location evidence="1">Membrane</location>
        <topology evidence="1">Multi-pass membrane protein</topology>
    </subcellularLocation>
</comment>
<feature type="transmembrane region" description="Helical" evidence="6">
    <location>
        <begin position="426"/>
        <end position="453"/>
    </location>
</feature>
<proteinExistence type="predicted"/>
<evidence type="ECO:0000256" key="6">
    <source>
        <dbReference type="SAM" id="Phobius"/>
    </source>
</evidence>
<dbReference type="HOGENOM" id="CLU_005170_0_0_0"/>
<accession>L0A3N8</accession>
<dbReference type="OrthoDB" id="9766267at2"/>
<dbReference type="Pfam" id="PF00939">
    <property type="entry name" value="Na_sulph_symp"/>
    <property type="match status" value="1"/>
</dbReference>
<keyword evidence="5 6" id="KW-0472">Membrane</keyword>
<dbReference type="PANTHER" id="PTHR10283:SF82">
    <property type="entry name" value="SOLUTE CARRIER FAMILY 13 MEMBER 2"/>
    <property type="match status" value="1"/>
</dbReference>
<dbReference type="Proteomes" id="UP000010467">
    <property type="component" value="Chromosome"/>
</dbReference>
<dbReference type="InterPro" id="IPR031312">
    <property type="entry name" value="Na/sul_symport_CS"/>
</dbReference>
<feature type="transmembrane region" description="Helical" evidence="6">
    <location>
        <begin position="346"/>
        <end position="369"/>
    </location>
</feature>
<gene>
    <name evidence="7" type="ordered locus">Deipe_2322</name>
</gene>
<dbReference type="EMBL" id="CP003382">
    <property type="protein sequence ID" value="AFZ67802.1"/>
    <property type="molecule type" value="Genomic_DNA"/>
</dbReference>
<keyword evidence="8" id="KW-1185">Reference proteome</keyword>
<feature type="transmembrane region" description="Helical" evidence="6">
    <location>
        <begin position="50"/>
        <end position="74"/>
    </location>
</feature>
<dbReference type="PROSITE" id="PS01271">
    <property type="entry name" value="NA_SULFATE"/>
    <property type="match status" value="1"/>
</dbReference>
<keyword evidence="3 6" id="KW-0812">Transmembrane</keyword>
<evidence type="ECO:0000313" key="7">
    <source>
        <dbReference type="EMBL" id="AFZ67802.1"/>
    </source>
</evidence>
<feature type="transmembrane region" description="Helical" evidence="6">
    <location>
        <begin position="94"/>
        <end position="112"/>
    </location>
</feature>
<evidence type="ECO:0000256" key="5">
    <source>
        <dbReference type="ARBA" id="ARBA00023136"/>
    </source>
</evidence>
<sequence length="503" mass="52614">MSEDVTRDPTPGPERPGSVRWLPLLLGPLLALLTSVIPAPGDLPESAWRLVGLTLWMVTWWLSEAVPLAATALLPIPFMPLLGINEAGPTTASYADPLIFLFLGGFLIAAAMRRWNLHTRIAMNIVRRIGTSPAGIIGGFMLATAFLSMWISNTATAVMMFAVGVSLIEYLRGSGLPAAQLRGFGVALMLGIAYSASIGGVGTLIGTPPNALLAAYAGRELGVAIDMSRWMLLGVPFVILMLAFTWFWLTRVVGRVNELRLEGAASVVDTELAKLGALRGGERGVLVIFVLTALAWIFRPQLAELTGLTLSDTAIGLIAVSLLFVLSSGGRRLLTWRDAESIPWGVLLLFGGGLALASAFGATGLAQAIGGAVSGLSGINVWLLVLLVTTMIVFLTELTSNTATAATFLPIMGAVAGGLGENALLLAIPVAIATSAAFMMPVATPPNAIVFAYEDLKIRDMVRAGFVLNIASITVIVALLALLAGPVFGIEPGVPLAPRSSGQ</sequence>
<dbReference type="AlphaFoldDB" id="L0A3N8"/>
<feature type="transmembrane region" description="Helical" evidence="6">
    <location>
        <begin position="375"/>
        <end position="395"/>
    </location>
</feature>
<feature type="transmembrane region" description="Helical" evidence="6">
    <location>
        <begin position="185"/>
        <end position="207"/>
    </location>
</feature>
<name>L0A3N8_DEIPD</name>
<dbReference type="InterPro" id="IPR001898">
    <property type="entry name" value="SLC13A/DASS"/>
</dbReference>
<dbReference type="RefSeq" id="WP_015236104.1">
    <property type="nucleotide sequence ID" value="NC_019793.1"/>
</dbReference>
<feature type="transmembrane region" description="Helical" evidence="6">
    <location>
        <begin position="227"/>
        <end position="249"/>
    </location>
</feature>
<evidence type="ECO:0000313" key="8">
    <source>
        <dbReference type="Proteomes" id="UP000010467"/>
    </source>
</evidence>
<dbReference type="CDD" id="cd01115">
    <property type="entry name" value="SLC13_permease"/>
    <property type="match status" value="1"/>
</dbReference>
<feature type="transmembrane region" description="Helical" evidence="6">
    <location>
        <begin position="402"/>
        <end position="420"/>
    </location>
</feature>
<feature type="transmembrane region" description="Helical" evidence="6">
    <location>
        <begin position="465"/>
        <end position="488"/>
    </location>
</feature>
<evidence type="ECO:0000256" key="1">
    <source>
        <dbReference type="ARBA" id="ARBA00004141"/>
    </source>
</evidence>
<keyword evidence="4 6" id="KW-1133">Transmembrane helix</keyword>
<feature type="transmembrane region" description="Helical" evidence="6">
    <location>
        <begin position="314"/>
        <end position="334"/>
    </location>
</feature>
<feature type="transmembrane region" description="Helical" evidence="6">
    <location>
        <begin position="284"/>
        <end position="302"/>
    </location>
</feature>
<evidence type="ECO:0000256" key="4">
    <source>
        <dbReference type="ARBA" id="ARBA00022989"/>
    </source>
</evidence>
<protein>
    <submittedName>
        <fullName evidence="7">Anion transporter</fullName>
    </submittedName>
</protein>
<feature type="transmembrane region" description="Helical" evidence="6">
    <location>
        <begin position="157"/>
        <end position="173"/>
    </location>
</feature>
<evidence type="ECO:0000256" key="3">
    <source>
        <dbReference type="ARBA" id="ARBA00022692"/>
    </source>
</evidence>
<dbReference type="PATRIC" id="fig|937777.3.peg.2324"/>
<feature type="transmembrane region" description="Helical" evidence="6">
    <location>
        <begin position="133"/>
        <end position="151"/>
    </location>
</feature>
<dbReference type="NCBIfam" id="TIGR00785">
    <property type="entry name" value="dass"/>
    <property type="match status" value="1"/>
</dbReference>
<organism evidence="7 8">
    <name type="scientific">Deinococcus peraridilitoris (strain DSM 19664 / LMG 22246 / CIP 109416 / KR-200)</name>
    <dbReference type="NCBI Taxonomy" id="937777"/>
    <lineage>
        <taxon>Bacteria</taxon>
        <taxon>Thermotogati</taxon>
        <taxon>Deinococcota</taxon>
        <taxon>Deinococci</taxon>
        <taxon>Deinococcales</taxon>
        <taxon>Deinococcaceae</taxon>
        <taxon>Deinococcus</taxon>
    </lineage>
</organism>
<evidence type="ECO:0000256" key="2">
    <source>
        <dbReference type="ARBA" id="ARBA00022448"/>
    </source>
</evidence>
<dbReference type="GO" id="GO:0015141">
    <property type="term" value="F:succinate transmembrane transporter activity"/>
    <property type="evidence" value="ECO:0007669"/>
    <property type="project" value="UniProtKB-ARBA"/>
</dbReference>
<dbReference type="eggNOG" id="COG0471">
    <property type="taxonomic scope" value="Bacteria"/>
</dbReference>
<dbReference type="PANTHER" id="PTHR10283">
    <property type="entry name" value="SOLUTE CARRIER FAMILY 13 MEMBER"/>
    <property type="match status" value="1"/>
</dbReference>
<reference evidence="8" key="1">
    <citation type="submission" date="2012-03" db="EMBL/GenBank/DDBJ databases">
        <title>Complete sequence of chromosome of Deinococcus peraridilitoris DSM 19664.</title>
        <authorList>
            <person name="Lucas S."/>
            <person name="Copeland A."/>
            <person name="Lapidus A."/>
            <person name="Glavina del Rio T."/>
            <person name="Dalin E."/>
            <person name="Tice H."/>
            <person name="Bruce D."/>
            <person name="Goodwin L."/>
            <person name="Pitluck S."/>
            <person name="Peters L."/>
            <person name="Mikhailova N."/>
            <person name="Lu M."/>
            <person name="Kyrpides N."/>
            <person name="Mavromatis K."/>
            <person name="Ivanova N."/>
            <person name="Brettin T."/>
            <person name="Detter J.C."/>
            <person name="Han C."/>
            <person name="Larimer F."/>
            <person name="Land M."/>
            <person name="Hauser L."/>
            <person name="Markowitz V."/>
            <person name="Cheng J.-F."/>
            <person name="Hugenholtz P."/>
            <person name="Woyke T."/>
            <person name="Wu D."/>
            <person name="Pukall R."/>
            <person name="Steenblock K."/>
            <person name="Brambilla E."/>
            <person name="Klenk H.-P."/>
            <person name="Eisen J.A."/>
        </authorList>
    </citation>
    <scope>NUCLEOTIDE SEQUENCE [LARGE SCALE GENOMIC DNA]</scope>
    <source>
        <strain evidence="8">DSM 19664 / LMG 22246 / CIP 109416 / KR-200</strain>
    </source>
</reference>
<dbReference type="KEGG" id="dpd:Deipe_2322"/>